<proteinExistence type="predicted"/>
<keyword evidence="7" id="KW-1185">Reference proteome</keyword>
<evidence type="ECO:0000256" key="3">
    <source>
        <dbReference type="ARBA" id="ARBA00023145"/>
    </source>
</evidence>
<feature type="compositionally biased region" description="Polar residues" evidence="4">
    <location>
        <begin position="1"/>
        <end position="16"/>
    </location>
</feature>
<dbReference type="GO" id="GO:0004197">
    <property type="term" value="F:cysteine-type endopeptidase activity"/>
    <property type="evidence" value="ECO:0007669"/>
    <property type="project" value="InterPro"/>
</dbReference>
<dbReference type="InterPro" id="IPR029030">
    <property type="entry name" value="Caspase-like_dom_sf"/>
</dbReference>
<protein>
    <recommendedName>
        <fullName evidence="5">Peptidase C14 caspase domain-containing protein</fullName>
    </recommendedName>
</protein>
<dbReference type="AlphaFoldDB" id="A0A135LD12"/>
<dbReference type="RefSeq" id="XP_040645390.1">
    <property type="nucleotide sequence ID" value="XM_040791313.1"/>
</dbReference>
<dbReference type="SUPFAM" id="SSF52129">
    <property type="entry name" value="Caspase-like"/>
    <property type="match status" value="1"/>
</dbReference>
<keyword evidence="2" id="KW-0788">Thiol protease</keyword>
<sequence length="413" mass="45713">MESSESKPPTSPNTATSPVPPKSPSKIPRRISTKRIPLPELKSALERAVKARGNTYSQITAFVCYWDDDNTRAAEDGETFSHMMADIFGVATQTYIMNHENPTPGWDLGDRLHQEVVSKHRIHRPTLFIFFYAGHGTINQNNQLSFTATKKKKSIPWRSIESELIYHPYTMNTLCILDCCYSGTATVNNPMTTHVLAACSSSASARSRVNGISFTQRLVQAMRKLSHSGKISVSTDEIFDAVQNDTPRGCYMPGFWSHSGENPIVLPFHVTSTSTPPSSGILSSGRVSSSSLGNALHSRPPSQLPSNHENHVLILLVLEGNPKLVVKDFEKVVENLPAKFKVKITDAYEANASVGIFLRMSWEAYARFSSSVELDAILPVIGPSLIRTNELRKVSVPAGRENIPFRDRSRDKT</sequence>
<name>A0A135LD12_PENPA</name>
<gene>
    <name evidence="6" type="ORF">PGRI_036000</name>
</gene>
<reference evidence="6 7" key="1">
    <citation type="journal article" date="2016" name="BMC Genomics">
        <title>Genome sequencing and secondary metabolism of the postharvest pathogen Penicillium griseofulvum.</title>
        <authorList>
            <person name="Banani H."/>
            <person name="Marcet-Houben M."/>
            <person name="Ballester A.R."/>
            <person name="Abbruscato P."/>
            <person name="Gonzalez-Candelas L."/>
            <person name="Gabaldon T."/>
            <person name="Spadaro D."/>
        </authorList>
    </citation>
    <scope>NUCLEOTIDE SEQUENCE [LARGE SCALE GENOMIC DNA]</scope>
    <source>
        <strain evidence="6 7">PG3</strain>
    </source>
</reference>
<dbReference type="InterPro" id="IPR011600">
    <property type="entry name" value="Pept_C14_caspase"/>
</dbReference>
<dbReference type="Gene3D" id="3.40.50.1460">
    <property type="match status" value="1"/>
</dbReference>
<dbReference type="GO" id="GO:0006508">
    <property type="term" value="P:proteolysis"/>
    <property type="evidence" value="ECO:0007669"/>
    <property type="project" value="InterPro"/>
</dbReference>
<dbReference type="Proteomes" id="UP000070168">
    <property type="component" value="Unassembled WGS sequence"/>
</dbReference>
<keyword evidence="2" id="KW-0645">Protease</keyword>
<evidence type="ECO:0000313" key="7">
    <source>
        <dbReference type="Proteomes" id="UP000070168"/>
    </source>
</evidence>
<organism evidence="6 7">
    <name type="scientific">Penicillium patulum</name>
    <name type="common">Penicillium griseofulvum</name>
    <dbReference type="NCBI Taxonomy" id="5078"/>
    <lineage>
        <taxon>Eukaryota</taxon>
        <taxon>Fungi</taxon>
        <taxon>Dikarya</taxon>
        <taxon>Ascomycota</taxon>
        <taxon>Pezizomycotina</taxon>
        <taxon>Eurotiomycetes</taxon>
        <taxon>Eurotiomycetidae</taxon>
        <taxon>Eurotiales</taxon>
        <taxon>Aspergillaceae</taxon>
        <taxon>Penicillium</taxon>
    </lineage>
</organism>
<dbReference type="OrthoDB" id="4760831at2759"/>
<dbReference type="Pfam" id="PF00656">
    <property type="entry name" value="Peptidase_C14"/>
    <property type="match status" value="1"/>
</dbReference>
<keyword evidence="1" id="KW-0053">Apoptosis</keyword>
<evidence type="ECO:0000313" key="6">
    <source>
        <dbReference type="EMBL" id="KXG46854.1"/>
    </source>
</evidence>
<dbReference type="GeneID" id="63706613"/>
<dbReference type="GO" id="GO:0006915">
    <property type="term" value="P:apoptotic process"/>
    <property type="evidence" value="ECO:0007669"/>
    <property type="project" value="UniProtKB-KW"/>
</dbReference>
<keyword evidence="3" id="KW-0865">Zymogen</keyword>
<accession>A0A135LD12</accession>
<keyword evidence="2" id="KW-0378">Hydrolase</keyword>
<evidence type="ECO:0000256" key="2">
    <source>
        <dbReference type="ARBA" id="ARBA00022807"/>
    </source>
</evidence>
<dbReference type="STRING" id="5078.A0A135LD12"/>
<feature type="domain" description="Peptidase C14 caspase" evidence="5">
    <location>
        <begin position="126"/>
        <end position="258"/>
    </location>
</feature>
<evidence type="ECO:0000259" key="5">
    <source>
        <dbReference type="Pfam" id="PF00656"/>
    </source>
</evidence>
<evidence type="ECO:0000256" key="4">
    <source>
        <dbReference type="SAM" id="MobiDB-lite"/>
    </source>
</evidence>
<dbReference type="OMA" id="TFIAMMR"/>
<evidence type="ECO:0000256" key="1">
    <source>
        <dbReference type="ARBA" id="ARBA00022703"/>
    </source>
</evidence>
<feature type="region of interest" description="Disordered" evidence="4">
    <location>
        <begin position="1"/>
        <end position="34"/>
    </location>
</feature>
<comment type="caution">
    <text evidence="6">The sequence shown here is derived from an EMBL/GenBank/DDBJ whole genome shotgun (WGS) entry which is preliminary data.</text>
</comment>
<dbReference type="EMBL" id="LHQR01000067">
    <property type="protein sequence ID" value="KXG46854.1"/>
    <property type="molecule type" value="Genomic_DNA"/>
</dbReference>